<protein>
    <submittedName>
        <fullName evidence="2">Uncharacterized protein</fullName>
    </submittedName>
</protein>
<gene>
    <name evidence="2" type="ORF">DHEL01_v211912</name>
</gene>
<accession>A0A2P5HHH3</accession>
<dbReference type="Proteomes" id="UP000094444">
    <property type="component" value="Unassembled WGS sequence"/>
</dbReference>
<evidence type="ECO:0000313" key="3">
    <source>
        <dbReference type="Proteomes" id="UP000094444"/>
    </source>
</evidence>
<dbReference type="AlphaFoldDB" id="A0A2P5HHH3"/>
<name>A0A2P5HHH3_DIAHE</name>
<comment type="caution">
    <text evidence="2">The sequence shown here is derived from an EMBL/GenBank/DDBJ whole genome shotgun (WGS) entry which is preliminary data.</text>
</comment>
<dbReference type="EMBL" id="MAVT02002064">
    <property type="protein sequence ID" value="POS69692.1"/>
    <property type="molecule type" value="Genomic_DNA"/>
</dbReference>
<sequence>MADPQPQLTNPKGQHLATDTTLVAPKQEFPESAPGNEKSPLLPAEIIFSICRYFTALVELHNPAKSFDVSSNTRDNTRTLRQLSITCRSIHHEVTPALYTCIYFTGPTVDPDLPVSTDSQHTGAESLVYFLRTMVENVGLRRHVKDVACLIHLRDRCLFKEQMNTQNKDYGLLSAIQNCKDIRTTRLIEWARLWIAPFSDHRGNFENAFGTSSRRPIISISHQVFTLIACLLPNVTSVTLKTTGRNPLYPGQASSYDMMQHHMQPLQNLTVLHVQCEPETTGVGDPRESINISHIMPLLRNASNLQRVQCYGSDSTWVGCPESVTSFECWGPVLKMPVAFSPQHLQVVVVHFHSAMSKVEFNLGNCCRVLSLFAPQLKQLKVLCSPGTSTRRHRSRGFLGLTSFTALEHFCFDSRFFPDTAWDEPIQGFLRDEWVLDLSQVGKLSILDSKPRRNLDNILNWLQDIMRDVLKPQNDARLKTIEYLHMPSLADMNHDSSSYSPSTVADELRQELALNGVQFQLSFVKDTNGEFSEAEVLKQNHIPRQANGHDIDN</sequence>
<dbReference type="InParanoid" id="A0A2P5HHH3"/>
<reference evidence="2" key="1">
    <citation type="submission" date="2017-09" db="EMBL/GenBank/DDBJ databases">
        <title>Polyketide synthases of a Diaporthe helianthi virulent isolate.</title>
        <authorList>
            <person name="Baroncelli R."/>
        </authorList>
    </citation>
    <scope>NUCLEOTIDE SEQUENCE [LARGE SCALE GENOMIC DNA]</scope>
    <source>
        <strain evidence="2">7/96</strain>
    </source>
</reference>
<evidence type="ECO:0000256" key="1">
    <source>
        <dbReference type="SAM" id="MobiDB-lite"/>
    </source>
</evidence>
<dbReference type="OrthoDB" id="4795256at2759"/>
<proteinExistence type="predicted"/>
<keyword evidence="3" id="KW-1185">Reference proteome</keyword>
<feature type="region of interest" description="Disordered" evidence="1">
    <location>
        <begin position="1"/>
        <end position="37"/>
    </location>
</feature>
<evidence type="ECO:0000313" key="2">
    <source>
        <dbReference type="EMBL" id="POS69692.1"/>
    </source>
</evidence>
<feature type="compositionally biased region" description="Polar residues" evidence="1">
    <location>
        <begin position="1"/>
        <end position="21"/>
    </location>
</feature>
<organism evidence="2 3">
    <name type="scientific">Diaporthe helianthi</name>
    <dbReference type="NCBI Taxonomy" id="158607"/>
    <lineage>
        <taxon>Eukaryota</taxon>
        <taxon>Fungi</taxon>
        <taxon>Dikarya</taxon>
        <taxon>Ascomycota</taxon>
        <taxon>Pezizomycotina</taxon>
        <taxon>Sordariomycetes</taxon>
        <taxon>Sordariomycetidae</taxon>
        <taxon>Diaporthales</taxon>
        <taxon>Diaporthaceae</taxon>
        <taxon>Diaporthe</taxon>
    </lineage>
</organism>